<proteinExistence type="predicted"/>
<evidence type="ECO:0000313" key="2">
    <source>
        <dbReference type="Proteomes" id="UP000550707"/>
    </source>
</evidence>
<reference evidence="1 2" key="1">
    <citation type="journal article" date="2020" name="Nature">
        <title>Six reference-quality genomes reveal evolution of bat adaptations.</title>
        <authorList>
            <person name="Jebb D."/>
            <person name="Huang Z."/>
            <person name="Pippel M."/>
            <person name="Hughes G.M."/>
            <person name="Lavrichenko K."/>
            <person name="Devanna P."/>
            <person name="Winkler S."/>
            <person name="Jermiin L.S."/>
            <person name="Skirmuntt E.C."/>
            <person name="Katzourakis A."/>
            <person name="Burkitt-Gray L."/>
            <person name="Ray D.A."/>
            <person name="Sullivan K.A.M."/>
            <person name="Roscito J.G."/>
            <person name="Kirilenko B.M."/>
            <person name="Davalos L.M."/>
            <person name="Corthals A.P."/>
            <person name="Power M.L."/>
            <person name="Jones G."/>
            <person name="Ransome R.D."/>
            <person name="Dechmann D.K.N."/>
            <person name="Locatelli A.G."/>
            <person name="Puechmaille S.J."/>
            <person name="Fedrigo O."/>
            <person name="Jarvis E.D."/>
            <person name="Hiller M."/>
            <person name="Vernes S.C."/>
            <person name="Myers E.W."/>
            <person name="Teeling E.C."/>
        </authorList>
    </citation>
    <scope>NUCLEOTIDE SEQUENCE [LARGE SCALE GENOMIC DNA]</scope>
    <source>
        <strain evidence="1">MMolMol1</strain>
        <tissue evidence="1">Muscle</tissue>
    </source>
</reference>
<protein>
    <submittedName>
        <fullName evidence="1">G-patch domain containing 2</fullName>
    </submittedName>
</protein>
<comment type="caution">
    <text evidence="1">The sequence shown here is derived from an EMBL/GenBank/DDBJ whole genome shotgun (WGS) entry which is preliminary data.</text>
</comment>
<gene>
    <name evidence="1" type="ORF">HJG59_005825</name>
</gene>
<dbReference type="Proteomes" id="UP000550707">
    <property type="component" value="Unassembled WGS sequence"/>
</dbReference>
<accession>A0A7J8BMV8</accession>
<organism evidence="1 2">
    <name type="scientific">Molossus molossus</name>
    <name type="common">Pallas' mastiff bat</name>
    <name type="synonym">Vespertilio molossus</name>
    <dbReference type="NCBI Taxonomy" id="27622"/>
    <lineage>
        <taxon>Eukaryota</taxon>
        <taxon>Metazoa</taxon>
        <taxon>Chordata</taxon>
        <taxon>Craniata</taxon>
        <taxon>Vertebrata</taxon>
        <taxon>Euteleostomi</taxon>
        <taxon>Mammalia</taxon>
        <taxon>Eutheria</taxon>
        <taxon>Laurasiatheria</taxon>
        <taxon>Chiroptera</taxon>
        <taxon>Yangochiroptera</taxon>
        <taxon>Molossidae</taxon>
        <taxon>Molossus</taxon>
    </lineage>
</organism>
<sequence length="62" mass="6686">MFGAAGRQPIGAPAAGNSCIHKASSETSKQIFHRQLILKHSVEQEVKCGLKKCTSIPRFCST</sequence>
<dbReference type="EMBL" id="JACASF010000023">
    <property type="protein sequence ID" value="KAF6399755.1"/>
    <property type="molecule type" value="Genomic_DNA"/>
</dbReference>
<name>A0A7J8BMV8_MOLMO</name>
<keyword evidence="2" id="KW-1185">Reference proteome</keyword>
<evidence type="ECO:0000313" key="1">
    <source>
        <dbReference type="EMBL" id="KAF6399755.1"/>
    </source>
</evidence>
<dbReference type="AlphaFoldDB" id="A0A7J8BMV8"/>